<organism evidence="2 3">
    <name type="scientific">Neobacillus paridis</name>
    <dbReference type="NCBI Taxonomy" id="2803862"/>
    <lineage>
        <taxon>Bacteria</taxon>
        <taxon>Bacillati</taxon>
        <taxon>Bacillota</taxon>
        <taxon>Bacilli</taxon>
        <taxon>Bacillales</taxon>
        <taxon>Bacillaceae</taxon>
        <taxon>Neobacillus</taxon>
    </lineage>
</organism>
<evidence type="ECO:0000256" key="1">
    <source>
        <dbReference type="SAM" id="Phobius"/>
    </source>
</evidence>
<evidence type="ECO:0000313" key="2">
    <source>
        <dbReference type="EMBL" id="MBL4954461.1"/>
    </source>
</evidence>
<accession>A0ABS1TVX8</accession>
<feature type="transmembrane region" description="Helical" evidence="1">
    <location>
        <begin position="105"/>
        <end position="126"/>
    </location>
</feature>
<gene>
    <name evidence="2" type="ORF">JK635_20080</name>
</gene>
<evidence type="ECO:0008006" key="4">
    <source>
        <dbReference type="Google" id="ProtNLM"/>
    </source>
</evidence>
<comment type="caution">
    <text evidence="2">The sequence shown here is derived from an EMBL/GenBank/DDBJ whole genome shotgun (WGS) entry which is preliminary data.</text>
</comment>
<proteinExistence type="predicted"/>
<feature type="transmembrane region" description="Helical" evidence="1">
    <location>
        <begin position="387"/>
        <end position="404"/>
    </location>
</feature>
<feature type="transmembrane region" description="Helical" evidence="1">
    <location>
        <begin position="77"/>
        <end position="99"/>
    </location>
</feature>
<dbReference type="Proteomes" id="UP000623967">
    <property type="component" value="Unassembled WGS sequence"/>
</dbReference>
<keyword evidence="1" id="KW-0812">Transmembrane</keyword>
<feature type="transmembrane region" description="Helical" evidence="1">
    <location>
        <begin position="356"/>
        <end position="375"/>
    </location>
</feature>
<dbReference type="EMBL" id="JAESWB010000340">
    <property type="protein sequence ID" value="MBL4954461.1"/>
    <property type="molecule type" value="Genomic_DNA"/>
</dbReference>
<feature type="transmembrane region" description="Helical" evidence="1">
    <location>
        <begin position="21"/>
        <end position="42"/>
    </location>
</feature>
<feature type="transmembrane region" description="Helical" evidence="1">
    <location>
        <begin position="410"/>
        <end position="432"/>
    </location>
</feature>
<name>A0ABS1TVX8_9BACI</name>
<evidence type="ECO:0000313" key="3">
    <source>
        <dbReference type="Proteomes" id="UP000623967"/>
    </source>
</evidence>
<reference evidence="2 3" key="1">
    <citation type="submission" date="2021-01" db="EMBL/GenBank/DDBJ databases">
        <title>Genome public.</title>
        <authorList>
            <person name="Liu C."/>
            <person name="Sun Q."/>
        </authorList>
    </citation>
    <scope>NUCLEOTIDE SEQUENCE [LARGE SCALE GENOMIC DNA]</scope>
    <source>
        <strain evidence="2 3">YIM B02564</strain>
    </source>
</reference>
<feature type="transmembrane region" description="Helical" evidence="1">
    <location>
        <begin position="48"/>
        <end position="65"/>
    </location>
</feature>
<sequence length="442" mass="50702">MQSNKKQIELIKYDFKTSKITNVNPLTTINEWIIILMCIWISWQYFNFKLGVLPFLALTAAWFISSDYRWAFKGLPLDIVMIIVWGLTFLPYMVTGNFFYGGLDIKYTIITFMLFTFGIFINYYYMYYNNNPAVLGKIVFFTMFFYLISSIQTYIGLKKYPLAARELATGSDPSQGTYSSLGIGGFGFIYSAVFLNIVILYFVLINNRVSKKYKFFAITVCFMITIMLISASYATSLIIGFLGAFLVICVRDKKWFILSMILAVLFFIAFPKEIIGYFLIDIAKLFDSSYVIQSKFLDLAQGFLGNTLGSQTSGRKELYLASLQTFLQNPFFGIYGPFGNAFHAKVGGHSGWLDLMAYYGLFGSLPLFAAIFFNFKKQLKFFSKHPYYRFLLTAQALFVLFGFINPITYIYQVGFILFVVAPAVPFLPQAFVKRNLEKGNRK</sequence>
<keyword evidence="1" id="KW-0472">Membrane</keyword>
<keyword evidence="3" id="KW-1185">Reference proteome</keyword>
<feature type="transmembrane region" description="Helical" evidence="1">
    <location>
        <begin position="177"/>
        <end position="203"/>
    </location>
</feature>
<dbReference type="RefSeq" id="WP_202655710.1">
    <property type="nucleotide sequence ID" value="NZ_JAESWB010000340.1"/>
</dbReference>
<protein>
    <recommendedName>
        <fullName evidence="4">O-antigen ligase family protein</fullName>
    </recommendedName>
</protein>
<feature type="transmembrane region" description="Helical" evidence="1">
    <location>
        <begin position="318"/>
        <end position="336"/>
    </location>
</feature>
<feature type="transmembrane region" description="Helical" evidence="1">
    <location>
        <begin position="254"/>
        <end position="280"/>
    </location>
</feature>
<feature type="transmembrane region" description="Helical" evidence="1">
    <location>
        <begin position="215"/>
        <end position="248"/>
    </location>
</feature>
<feature type="transmembrane region" description="Helical" evidence="1">
    <location>
        <begin position="138"/>
        <end position="157"/>
    </location>
</feature>
<keyword evidence="1" id="KW-1133">Transmembrane helix</keyword>